<dbReference type="GO" id="GO:0008013">
    <property type="term" value="F:beta-catenin binding"/>
    <property type="evidence" value="ECO:0007669"/>
    <property type="project" value="TreeGrafter"/>
</dbReference>
<protein>
    <recommendedName>
        <fullName evidence="12">Cadherin-17</fullName>
    </recommendedName>
    <alternativeName>
        <fullName evidence="13">Liver-intestine cadherin</fullName>
    </alternativeName>
</protein>
<comment type="subcellular location">
    <subcellularLocation>
        <location evidence="1">Cell membrane</location>
        <topology evidence="1">Single-pass type I membrane protein</topology>
    </subcellularLocation>
</comment>
<dbReference type="SMART" id="SM00112">
    <property type="entry name" value="CA"/>
    <property type="match status" value="6"/>
</dbReference>
<evidence type="ECO:0000256" key="10">
    <source>
        <dbReference type="ARBA" id="ARBA00023136"/>
    </source>
</evidence>
<evidence type="ECO:0000256" key="4">
    <source>
        <dbReference type="ARBA" id="ARBA00022723"/>
    </source>
</evidence>
<dbReference type="GO" id="GO:0007043">
    <property type="term" value="P:cell-cell junction assembly"/>
    <property type="evidence" value="ECO:0007669"/>
    <property type="project" value="TreeGrafter"/>
</dbReference>
<dbReference type="Pfam" id="PF00028">
    <property type="entry name" value="Cadherin"/>
    <property type="match status" value="4"/>
</dbReference>
<keyword evidence="17" id="KW-1185">Reference proteome</keyword>
<dbReference type="PRINTS" id="PR00205">
    <property type="entry name" value="CADHERIN"/>
</dbReference>
<keyword evidence="9" id="KW-1133">Transmembrane helix</keyword>
<accession>A0A7K9G9U8</accession>
<sequence>TGPLKDMDFSVQEGGGPRILHQFKLEPPAVSFRTSGEKAGIIDIEPRTGILYINGSLDWETQQVHKLQVESLDESGKTVKGPYTVTINVEDINDNPPEFNQTKYYGVVRQNSRPGKPFMYVHATDRDNPATLHAQLSYSILHHFPNPYDEMLFQIDNATGAISPSRTGSYYLDPQKQDTFILVVSVKDMAGTTTNAFTSSVDVIITVKESLWKAPPIIYIKENSTQVHPVNISKVQSNEPGVIYGIFEKENLPRLPFSISENGDIYVTQPLDREERDNYTFFVVSKDNTGELVDKPLQIQVIVEDINDNPPVCQQDLTVIEVQENEKGGSNIGTVFATDMDKKDTLNSRLHFQIQSQEPEFPSNNLFYIQQDTGTLQLAGRSLSKRDSAKYFLKVLVADPQFETICNVEVHVIDINDEIPIFKNSDYGSVTLAEDIPIGSVILEIEATDGDEPATGSSLIIYQVKEGDPNNTFSIETDSETNRGFIRINKALDFETVPVYNLVINATNPEPLVEGVEYNSSSLTKLKVSVTNVDEPPAFRKPVYKTEVSEDIPVNTLVMTVEAYDPEGDSVRVLKDMQGKYVQYLACGKILFLQKSYLLSLLLFSVEDNAAQKSKVFLILHLSDVNDNYPQIATDYPIFFCYPVSGGERTLIQATDADEQFFYSKFTFSLADEMNARNNWEISKFNATHAYLSLKHGNFEEKVYDVPIILNDNGKPPLENKVNLKVSICKCSSENSCF</sequence>
<feature type="non-terminal residue" evidence="16">
    <location>
        <position position="1"/>
    </location>
</feature>
<feature type="domain" description="Cadherin" evidence="15">
    <location>
        <begin position="100"/>
        <end position="313"/>
    </location>
</feature>
<dbReference type="InterPro" id="IPR020894">
    <property type="entry name" value="Cadherin_CS"/>
</dbReference>
<keyword evidence="10" id="KW-0472">Membrane</keyword>
<dbReference type="GO" id="GO:0045296">
    <property type="term" value="F:cadherin binding"/>
    <property type="evidence" value="ECO:0007669"/>
    <property type="project" value="TreeGrafter"/>
</dbReference>
<evidence type="ECO:0000313" key="17">
    <source>
        <dbReference type="Proteomes" id="UP000573793"/>
    </source>
</evidence>
<organism evidence="16 17">
    <name type="scientific">Loxia leucoptera</name>
    <name type="common">White-winged crossbill</name>
    <dbReference type="NCBI Taxonomy" id="96539"/>
    <lineage>
        <taxon>Eukaryota</taxon>
        <taxon>Metazoa</taxon>
        <taxon>Chordata</taxon>
        <taxon>Craniata</taxon>
        <taxon>Vertebrata</taxon>
        <taxon>Euteleostomi</taxon>
        <taxon>Archelosauria</taxon>
        <taxon>Archosauria</taxon>
        <taxon>Dinosauria</taxon>
        <taxon>Saurischia</taxon>
        <taxon>Theropoda</taxon>
        <taxon>Coelurosauria</taxon>
        <taxon>Aves</taxon>
        <taxon>Neognathae</taxon>
        <taxon>Neoaves</taxon>
        <taxon>Telluraves</taxon>
        <taxon>Australaves</taxon>
        <taxon>Passeriformes</taxon>
        <taxon>Passeroidea</taxon>
        <taxon>Fringillidae</taxon>
        <taxon>Carduelinae</taxon>
        <taxon>Loxia</taxon>
    </lineage>
</organism>
<evidence type="ECO:0000256" key="3">
    <source>
        <dbReference type="ARBA" id="ARBA00022692"/>
    </source>
</evidence>
<dbReference type="FunFam" id="2.60.40.60:FF:000152">
    <property type="entry name" value="Cadherin 17"/>
    <property type="match status" value="1"/>
</dbReference>
<dbReference type="FunFam" id="2.60.40.60:FF:000183">
    <property type="entry name" value="Cadherin 17"/>
    <property type="match status" value="1"/>
</dbReference>
<keyword evidence="11" id="KW-0325">Glycoprotein</keyword>
<dbReference type="GO" id="GO:0007156">
    <property type="term" value="P:homophilic cell adhesion via plasma membrane adhesion molecules"/>
    <property type="evidence" value="ECO:0007669"/>
    <property type="project" value="InterPro"/>
</dbReference>
<dbReference type="PANTHER" id="PTHR24027">
    <property type="entry name" value="CADHERIN-23"/>
    <property type="match status" value="1"/>
</dbReference>
<dbReference type="InterPro" id="IPR002126">
    <property type="entry name" value="Cadherin-like_dom"/>
</dbReference>
<dbReference type="FunFam" id="2.60.40.60:FF:000163">
    <property type="entry name" value="Cadherin 17"/>
    <property type="match status" value="1"/>
</dbReference>
<dbReference type="InterPro" id="IPR039808">
    <property type="entry name" value="Cadherin"/>
</dbReference>
<evidence type="ECO:0000256" key="13">
    <source>
        <dbReference type="ARBA" id="ARBA00083691"/>
    </source>
</evidence>
<dbReference type="PROSITE" id="PS50268">
    <property type="entry name" value="CADHERIN_2"/>
    <property type="match status" value="5"/>
</dbReference>
<dbReference type="InterPro" id="IPR015919">
    <property type="entry name" value="Cadherin-like_sf"/>
</dbReference>
<dbReference type="Proteomes" id="UP000573793">
    <property type="component" value="Unassembled WGS sequence"/>
</dbReference>
<keyword evidence="4" id="KW-0479">Metal-binding</keyword>
<evidence type="ECO:0000256" key="2">
    <source>
        <dbReference type="ARBA" id="ARBA00022475"/>
    </source>
</evidence>
<dbReference type="AlphaFoldDB" id="A0A7K9G9U8"/>
<dbReference type="GO" id="GO:0016477">
    <property type="term" value="P:cell migration"/>
    <property type="evidence" value="ECO:0007669"/>
    <property type="project" value="TreeGrafter"/>
</dbReference>
<comment type="caution">
    <text evidence="16">The sequence shown here is derived from an EMBL/GenBank/DDBJ whole genome shotgun (WGS) entry which is preliminary data.</text>
</comment>
<feature type="domain" description="Cadherin" evidence="15">
    <location>
        <begin position="652"/>
        <end position="738"/>
    </location>
</feature>
<evidence type="ECO:0000256" key="11">
    <source>
        <dbReference type="ARBA" id="ARBA00023180"/>
    </source>
</evidence>
<reference evidence="16 17" key="1">
    <citation type="submission" date="2019-09" db="EMBL/GenBank/DDBJ databases">
        <title>Bird 10,000 Genomes (B10K) Project - Family phase.</title>
        <authorList>
            <person name="Zhang G."/>
        </authorList>
    </citation>
    <scope>NUCLEOTIDE SEQUENCE [LARGE SCALE GENOMIC DNA]</scope>
    <source>
        <strain evidence="16">B10K-DU-001-19</strain>
        <tissue evidence="16">Muscle</tissue>
    </source>
</reference>
<dbReference type="FunFam" id="2.60.40.60:FF:000011">
    <property type="entry name" value="Cadherin 1"/>
    <property type="match status" value="1"/>
</dbReference>
<keyword evidence="3" id="KW-0812">Transmembrane</keyword>
<dbReference type="GO" id="GO:0016339">
    <property type="term" value="P:calcium-dependent cell-cell adhesion via plasma membrane cell adhesion molecules"/>
    <property type="evidence" value="ECO:0007669"/>
    <property type="project" value="TreeGrafter"/>
</dbReference>
<dbReference type="GO" id="GO:0000902">
    <property type="term" value="P:cell morphogenesis"/>
    <property type="evidence" value="ECO:0007669"/>
    <property type="project" value="TreeGrafter"/>
</dbReference>
<evidence type="ECO:0000256" key="12">
    <source>
        <dbReference type="ARBA" id="ARBA00069590"/>
    </source>
</evidence>
<feature type="non-terminal residue" evidence="16">
    <location>
        <position position="738"/>
    </location>
</feature>
<dbReference type="FunFam" id="2.60.40.60:FF:000188">
    <property type="entry name" value="Cadherin 17"/>
    <property type="match status" value="1"/>
</dbReference>
<evidence type="ECO:0000256" key="6">
    <source>
        <dbReference type="ARBA" id="ARBA00022737"/>
    </source>
</evidence>
<evidence type="ECO:0000256" key="8">
    <source>
        <dbReference type="ARBA" id="ARBA00022889"/>
    </source>
</evidence>
<gene>
    <name evidence="16" type="primary">Cdh17</name>
    <name evidence="16" type="ORF">LOXLEU_R14163</name>
</gene>
<keyword evidence="6" id="KW-0677">Repeat</keyword>
<keyword evidence="2" id="KW-1003">Cell membrane</keyword>
<dbReference type="CDD" id="cd11304">
    <property type="entry name" value="Cadherin_repeat"/>
    <property type="match status" value="5"/>
</dbReference>
<evidence type="ECO:0000256" key="7">
    <source>
        <dbReference type="ARBA" id="ARBA00022837"/>
    </source>
</evidence>
<dbReference type="GO" id="GO:0034332">
    <property type="term" value="P:adherens junction organization"/>
    <property type="evidence" value="ECO:0007669"/>
    <property type="project" value="TreeGrafter"/>
</dbReference>
<evidence type="ECO:0000256" key="9">
    <source>
        <dbReference type="ARBA" id="ARBA00022989"/>
    </source>
</evidence>
<evidence type="ECO:0000259" key="15">
    <source>
        <dbReference type="PROSITE" id="PS50268"/>
    </source>
</evidence>
<dbReference type="PANTHER" id="PTHR24027:SF419">
    <property type="entry name" value="CADHERIN-17"/>
    <property type="match status" value="1"/>
</dbReference>
<name>A0A7K9G9U8_LOXLE</name>
<dbReference type="GO" id="GO:0005509">
    <property type="term" value="F:calcium ion binding"/>
    <property type="evidence" value="ECO:0007669"/>
    <property type="project" value="UniProtKB-UniRule"/>
</dbReference>
<dbReference type="PROSITE" id="PS00232">
    <property type="entry name" value="CADHERIN_1"/>
    <property type="match status" value="2"/>
</dbReference>
<feature type="domain" description="Cadherin" evidence="15">
    <location>
        <begin position="6"/>
        <end position="99"/>
    </location>
</feature>
<feature type="domain" description="Cadherin" evidence="15">
    <location>
        <begin position="424"/>
        <end position="539"/>
    </location>
</feature>
<evidence type="ECO:0000256" key="1">
    <source>
        <dbReference type="ARBA" id="ARBA00004251"/>
    </source>
</evidence>
<dbReference type="EMBL" id="VWZM01003917">
    <property type="protein sequence ID" value="NXG98228.1"/>
    <property type="molecule type" value="Genomic_DNA"/>
</dbReference>
<keyword evidence="8" id="KW-0130">Cell adhesion</keyword>
<evidence type="ECO:0000256" key="5">
    <source>
        <dbReference type="ARBA" id="ARBA00022729"/>
    </source>
</evidence>
<dbReference type="GO" id="GO:0044331">
    <property type="term" value="P:cell-cell adhesion mediated by cadherin"/>
    <property type="evidence" value="ECO:0007669"/>
    <property type="project" value="TreeGrafter"/>
</dbReference>
<dbReference type="Gene3D" id="2.60.40.60">
    <property type="entry name" value="Cadherins"/>
    <property type="match status" value="7"/>
</dbReference>
<dbReference type="GO" id="GO:0005912">
    <property type="term" value="C:adherens junction"/>
    <property type="evidence" value="ECO:0007669"/>
    <property type="project" value="TreeGrafter"/>
</dbReference>
<feature type="domain" description="Cadherin" evidence="15">
    <location>
        <begin position="314"/>
        <end position="422"/>
    </location>
</feature>
<dbReference type="GO" id="GO:0016342">
    <property type="term" value="C:catenin complex"/>
    <property type="evidence" value="ECO:0007669"/>
    <property type="project" value="TreeGrafter"/>
</dbReference>
<keyword evidence="7 14" id="KW-0106">Calcium</keyword>
<evidence type="ECO:0000313" key="16">
    <source>
        <dbReference type="EMBL" id="NXG98228.1"/>
    </source>
</evidence>
<keyword evidence="5" id="KW-0732">Signal</keyword>
<evidence type="ECO:0000256" key="14">
    <source>
        <dbReference type="PROSITE-ProRule" id="PRU00043"/>
    </source>
</evidence>
<dbReference type="SUPFAM" id="SSF49313">
    <property type="entry name" value="Cadherin-like"/>
    <property type="match status" value="7"/>
</dbReference>
<proteinExistence type="predicted"/>
<dbReference type="FunFam" id="2.60.40.60:FF:000151">
    <property type="entry name" value="Cadherin 17"/>
    <property type="match status" value="1"/>
</dbReference>